<dbReference type="InterPro" id="IPR010136">
    <property type="entry name" value="AGPR_type-2"/>
</dbReference>
<keyword evidence="3" id="KW-0028">Amino-acid biosynthesis</keyword>
<dbReference type="InterPro" id="IPR050085">
    <property type="entry name" value="AGPR"/>
</dbReference>
<evidence type="ECO:0000256" key="5">
    <source>
        <dbReference type="ARBA" id="ARBA00023002"/>
    </source>
</evidence>
<evidence type="ECO:0000259" key="6">
    <source>
        <dbReference type="SMART" id="SM00859"/>
    </source>
</evidence>
<dbReference type="AlphaFoldDB" id="A0A381YET0"/>
<dbReference type="Pfam" id="PF01118">
    <property type="entry name" value="Semialdhyde_dh"/>
    <property type="match status" value="1"/>
</dbReference>
<name>A0A381YET0_9ZZZZ</name>
<dbReference type="GO" id="GO:0005737">
    <property type="term" value="C:cytoplasm"/>
    <property type="evidence" value="ECO:0007669"/>
    <property type="project" value="InterPro"/>
</dbReference>
<sequence>MLEFAAMSKPRLFIDGHAGTTGLRIRRWLADRDDVEVRTLDEADRKSEAARRNAISESDLAILCLPDDAARVAAKWGMESNTRILDASSSHRVADGWVYGLPELVPSQRNEIRNAQRVTNPGCYPSSFILLVRPLVDAGLLPANAPMSVHALSGYSGGGKSSIKRWESVDTGLQSHLFEAPYAVDRVHKHIPEMQRYSGLLKAPQFVPAVGPFACGMRVQVPIHQSLLASGVTGQAAWNALAERYQGEPFVEVAPFTNGESIDEWSLDPTALNDTNRIRLHVFPNSAGHLLLVGLLDNLGKGASGVAIQSLNLMLGLNEETGLQR</sequence>
<dbReference type="EMBL" id="UINC01018062">
    <property type="protein sequence ID" value="SVA75505.1"/>
    <property type="molecule type" value="Genomic_DNA"/>
</dbReference>
<dbReference type="SMART" id="SM00859">
    <property type="entry name" value="Semialdhyde_dh"/>
    <property type="match status" value="1"/>
</dbReference>
<dbReference type="NCBIfam" id="TIGR01851">
    <property type="entry name" value="argC_other"/>
    <property type="match status" value="1"/>
</dbReference>
<dbReference type="GO" id="GO:0003942">
    <property type="term" value="F:N-acetyl-gamma-glutamyl-phosphate reductase activity"/>
    <property type="evidence" value="ECO:0007669"/>
    <property type="project" value="InterPro"/>
</dbReference>
<evidence type="ECO:0000313" key="7">
    <source>
        <dbReference type="EMBL" id="SVA75505.1"/>
    </source>
</evidence>
<gene>
    <name evidence="7" type="ORF">METZ01_LOCUS128359</name>
</gene>
<keyword evidence="4" id="KW-0521">NADP</keyword>
<dbReference type="CDD" id="cd23935">
    <property type="entry name" value="AGPR_2_C"/>
    <property type="match status" value="1"/>
</dbReference>
<proteinExistence type="inferred from homology"/>
<evidence type="ECO:0000256" key="1">
    <source>
        <dbReference type="ARBA" id="ARBA00022490"/>
    </source>
</evidence>
<dbReference type="GO" id="GO:0051287">
    <property type="term" value="F:NAD binding"/>
    <property type="evidence" value="ECO:0007669"/>
    <property type="project" value="InterPro"/>
</dbReference>
<dbReference type="PANTHER" id="PTHR32338:SF10">
    <property type="entry name" value="N-ACETYL-GAMMA-GLUTAMYL-PHOSPHATE REDUCTASE, CHLOROPLASTIC-RELATED"/>
    <property type="match status" value="1"/>
</dbReference>
<reference evidence="7" key="1">
    <citation type="submission" date="2018-05" db="EMBL/GenBank/DDBJ databases">
        <authorList>
            <person name="Lanie J.A."/>
            <person name="Ng W.-L."/>
            <person name="Kazmierczak K.M."/>
            <person name="Andrzejewski T.M."/>
            <person name="Davidsen T.M."/>
            <person name="Wayne K.J."/>
            <person name="Tettelin H."/>
            <person name="Glass J.I."/>
            <person name="Rusch D."/>
            <person name="Podicherti R."/>
            <person name="Tsui H.-C.T."/>
            <person name="Winkler M.E."/>
        </authorList>
    </citation>
    <scope>NUCLEOTIDE SEQUENCE</scope>
</reference>
<evidence type="ECO:0000256" key="2">
    <source>
        <dbReference type="ARBA" id="ARBA00022571"/>
    </source>
</evidence>
<dbReference type="SUPFAM" id="SSF51735">
    <property type="entry name" value="NAD(P)-binding Rossmann-fold domains"/>
    <property type="match status" value="1"/>
</dbReference>
<dbReference type="Gene3D" id="3.30.360.10">
    <property type="entry name" value="Dihydrodipicolinate Reductase, domain 2"/>
    <property type="match status" value="1"/>
</dbReference>
<dbReference type="InterPro" id="IPR036291">
    <property type="entry name" value="NAD(P)-bd_dom_sf"/>
</dbReference>
<evidence type="ECO:0000256" key="4">
    <source>
        <dbReference type="ARBA" id="ARBA00022857"/>
    </source>
</evidence>
<keyword evidence="1" id="KW-0963">Cytoplasm</keyword>
<dbReference type="InterPro" id="IPR058924">
    <property type="entry name" value="AGPR_dimerisation_dom"/>
</dbReference>
<dbReference type="GO" id="GO:0006526">
    <property type="term" value="P:L-arginine biosynthetic process"/>
    <property type="evidence" value="ECO:0007669"/>
    <property type="project" value="UniProtKB-KW"/>
</dbReference>
<dbReference type="InterPro" id="IPR000534">
    <property type="entry name" value="Semialdehyde_DH_NAD-bd"/>
</dbReference>
<keyword evidence="2" id="KW-0055">Arginine biosynthesis</keyword>
<dbReference type="HAMAP" id="MF_01110">
    <property type="entry name" value="ArgC_type2"/>
    <property type="match status" value="1"/>
</dbReference>
<protein>
    <recommendedName>
        <fullName evidence="6">Semialdehyde dehydrogenase NAD-binding domain-containing protein</fullName>
    </recommendedName>
</protein>
<dbReference type="SUPFAM" id="SSF55347">
    <property type="entry name" value="Glyceraldehyde-3-phosphate dehydrogenase-like, C-terminal domain"/>
    <property type="match status" value="1"/>
</dbReference>
<evidence type="ECO:0000256" key="3">
    <source>
        <dbReference type="ARBA" id="ARBA00022605"/>
    </source>
</evidence>
<dbReference type="PANTHER" id="PTHR32338">
    <property type="entry name" value="N-ACETYL-GAMMA-GLUTAMYL-PHOSPHATE REDUCTASE, CHLOROPLASTIC-RELATED-RELATED"/>
    <property type="match status" value="1"/>
</dbReference>
<dbReference type="Pfam" id="PF22698">
    <property type="entry name" value="Semialdhyde_dhC_1"/>
    <property type="match status" value="1"/>
</dbReference>
<dbReference type="Gene3D" id="3.40.50.720">
    <property type="entry name" value="NAD(P)-binding Rossmann-like Domain"/>
    <property type="match status" value="1"/>
</dbReference>
<keyword evidence="5" id="KW-0560">Oxidoreductase</keyword>
<feature type="domain" description="Semialdehyde dehydrogenase NAD-binding" evidence="6">
    <location>
        <begin position="11"/>
        <end position="112"/>
    </location>
</feature>
<organism evidence="7">
    <name type="scientific">marine metagenome</name>
    <dbReference type="NCBI Taxonomy" id="408172"/>
    <lineage>
        <taxon>unclassified sequences</taxon>
        <taxon>metagenomes</taxon>
        <taxon>ecological metagenomes</taxon>
    </lineage>
</organism>
<accession>A0A381YET0</accession>